<gene>
    <name evidence="2" type="ORF">B9T62_15050</name>
</gene>
<dbReference type="InterPro" id="IPR036388">
    <property type="entry name" value="WH-like_DNA-bd_sf"/>
</dbReference>
<dbReference type="InterPro" id="IPR050077">
    <property type="entry name" value="LexA_repressor"/>
</dbReference>
<dbReference type="GO" id="GO:0004252">
    <property type="term" value="F:serine-type endopeptidase activity"/>
    <property type="evidence" value="ECO:0007669"/>
    <property type="project" value="InterPro"/>
</dbReference>
<feature type="domain" description="LexA repressor DNA-binding" evidence="1">
    <location>
        <begin position="48"/>
        <end position="111"/>
    </location>
</feature>
<dbReference type="EMBL" id="CP021780">
    <property type="protein sequence ID" value="ASA21979.1"/>
    <property type="molecule type" value="Genomic_DNA"/>
</dbReference>
<dbReference type="KEGG" id="pdh:B9T62_15050"/>
<accession>A0A2Z2KIC6</accession>
<dbReference type="GO" id="GO:0006508">
    <property type="term" value="P:proteolysis"/>
    <property type="evidence" value="ECO:0007669"/>
    <property type="project" value="InterPro"/>
</dbReference>
<dbReference type="Pfam" id="PF01726">
    <property type="entry name" value="LexA_DNA_bind"/>
    <property type="match status" value="1"/>
</dbReference>
<evidence type="ECO:0000313" key="3">
    <source>
        <dbReference type="Proteomes" id="UP000249890"/>
    </source>
</evidence>
<dbReference type="Gene3D" id="1.10.10.10">
    <property type="entry name" value="Winged helix-like DNA-binding domain superfamily/Winged helix DNA-binding domain"/>
    <property type="match status" value="1"/>
</dbReference>
<evidence type="ECO:0000313" key="2">
    <source>
        <dbReference type="EMBL" id="ASA21979.1"/>
    </source>
</evidence>
<protein>
    <recommendedName>
        <fullName evidence="1">LexA repressor DNA-binding domain-containing protein</fullName>
    </recommendedName>
</protein>
<dbReference type="InterPro" id="IPR036390">
    <property type="entry name" value="WH_DNA-bd_sf"/>
</dbReference>
<dbReference type="SUPFAM" id="SSF46785">
    <property type="entry name" value="Winged helix' DNA-binding domain"/>
    <property type="match status" value="1"/>
</dbReference>
<dbReference type="Proteomes" id="UP000249890">
    <property type="component" value="Chromosome"/>
</dbReference>
<sequence length="152" mass="17107">MYGMRNTPNTAAAVICADVWVYPLNRRYAGTAGISSLQEWRNRAVITKPLTKRQAETLELIKGFIDQKGYAPSVSEVVDLLKIKSRSTAHSLVKQLVNKGYLVKTDNEVRTLRVVGQKDSDSLESNEVLRAENARLRQENMELRKKLAGCEN</sequence>
<reference evidence="2 3" key="1">
    <citation type="submission" date="2017-06" db="EMBL/GenBank/DDBJ databases">
        <title>Complete genome sequence of Paenibacillus donghaensis KCTC 13049T isolated from East Sea sediment, South Korea.</title>
        <authorList>
            <person name="Jung B.K."/>
            <person name="Hong S.-J."/>
            <person name="Shin J.-H."/>
        </authorList>
    </citation>
    <scope>NUCLEOTIDE SEQUENCE [LARGE SCALE GENOMIC DNA]</scope>
    <source>
        <strain evidence="2 3">KCTC 13049</strain>
    </source>
</reference>
<organism evidence="2 3">
    <name type="scientific">Paenibacillus donghaensis</name>
    <dbReference type="NCBI Taxonomy" id="414771"/>
    <lineage>
        <taxon>Bacteria</taxon>
        <taxon>Bacillati</taxon>
        <taxon>Bacillota</taxon>
        <taxon>Bacilli</taxon>
        <taxon>Bacillales</taxon>
        <taxon>Paenibacillaceae</taxon>
        <taxon>Paenibacillus</taxon>
    </lineage>
</organism>
<dbReference type="PANTHER" id="PTHR33516:SF2">
    <property type="entry name" value="LEXA REPRESSOR-RELATED"/>
    <property type="match status" value="1"/>
</dbReference>
<name>A0A2Z2KIC6_9BACL</name>
<proteinExistence type="predicted"/>
<dbReference type="PANTHER" id="PTHR33516">
    <property type="entry name" value="LEXA REPRESSOR"/>
    <property type="match status" value="1"/>
</dbReference>
<keyword evidence="3" id="KW-1185">Reference proteome</keyword>
<dbReference type="InterPro" id="IPR006199">
    <property type="entry name" value="LexA_DNA-bd_dom"/>
</dbReference>
<evidence type="ECO:0000259" key="1">
    <source>
        <dbReference type="Pfam" id="PF01726"/>
    </source>
</evidence>
<dbReference type="AlphaFoldDB" id="A0A2Z2KIC6"/>